<dbReference type="GO" id="GO:0017089">
    <property type="term" value="F:glycolipid transfer activity"/>
    <property type="evidence" value="ECO:0007669"/>
    <property type="project" value="TreeGrafter"/>
</dbReference>
<dbReference type="GO" id="GO:0015221">
    <property type="term" value="F:lipopolysaccharide transmembrane transporter activity"/>
    <property type="evidence" value="ECO:0007669"/>
    <property type="project" value="InterPro"/>
</dbReference>
<protein>
    <submittedName>
        <fullName evidence="7">Putative transmembrane protein</fullName>
    </submittedName>
</protein>
<feature type="transmembrane region" description="Helical" evidence="6">
    <location>
        <begin position="12"/>
        <end position="30"/>
    </location>
</feature>
<dbReference type="NCBIfam" id="TIGR04409">
    <property type="entry name" value="LptC_YrbK"/>
    <property type="match status" value="1"/>
</dbReference>
<dbReference type="GO" id="GO:0030288">
    <property type="term" value="C:outer membrane-bounded periplasmic space"/>
    <property type="evidence" value="ECO:0007669"/>
    <property type="project" value="TreeGrafter"/>
</dbReference>
<evidence type="ECO:0000256" key="4">
    <source>
        <dbReference type="ARBA" id="ARBA00022989"/>
    </source>
</evidence>
<evidence type="ECO:0000256" key="5">
    <source>
        <dbReference type="ARBA" id="ARBA00023136"/>
    </source>
</evidence>
<dbReference type="PANTHER" id="PTHR37481">
    <property type="entry name" value="LIPOPOLYSACCHARIDE EXPORT SYSTEM PROTEIN LPTC"/>
    <property type="match status" value="1"/>
</dbReference>
<dbReference type="STRING" id="279058.LT85_0457"/>
<dbReference type="KEGG" id="care:LT85_0457"/>
<dbReference type="Gene3D" id="2.60.450.10">
    <property type="entry name" value="Lipopolysaccharide (LPS) transport protein A like domain"/>
    <property type="match status" value="1"/>
</dbReference>
<keyword evidence="8" id="KW-1185">Reference proteome</keyword>
<keyword evidence="4 6" id="KW-1133">Transmembrane helix</keyword>
<dbReference type="GO" id="GO:0005886">
    <property type="term" value="C:plasma membrane"/>
    <property type="evidence" value="ECO:0007669"/>
    <property type="project" value="InterPro"/>
</dbReference>
<keyword evidence="1" id="KW-1003">Cell membrane</keyword>
<organism evidence="7 8">
    <name type="scientific">Collimonas arenae</name>
    <dbReference type="NCBI Taxonomy" id="279058"/>
    <lineage>
        <taxon>Bacteria</taxon>
        <taxon>Pseudomonadati</taxon>
        <taxon>Pseudomonadota</taxon>
        <taxon>Betaproteobacteria</taxon>
        <taxon>Burkholderiales</taxon>
        <taxon>Oxalobacteraceae</taxon>
        <taxon>Collimonas</taxon>
    </lineage>
</organism>
<dbReference type="PANTHER" id="PTHR37481:SF1">
    <property type="entry name" value="LIPOPOLYSACCHARIDE EXPORT SYSTEM PROTEIN LPTC"/>
    <property type="match status" value="1"/>
</dbReference>
<gene>
    <name evidence="7" type="ORF">LT85_0457</name>
</gene>
<reference evidence="8" key="1">
    <citation type="journal article" date="2014" name="Soil Biol. Biochem.">
        <title>Structure and function of bacterial communities in ageing soils: Insights from the Mendocino ecological staircase.</title>
        <authorList>
            <person name="Uroz S."/>
            <person name="Tech J.J."/>
            <person name="Sawaya N.A."/>
            <person name="Frey-Klett P."/>
            <person name="Leveau J.H.J."/>
        </authorList>
    </citation>
    <scope>NUCLEOTIDE SEQUENCE [LARGE SCALE GENOMIC DNA]</scope>
    <source>
        <strain evidence="8">Cal35</strain>
    </source>
</reference>
<name>A0A0A1F9T5_9BURK</name>
<dbReference type="InterPro" id="IPR052363">
    <property type="entry name" value="LPS_export_LptC"/>
</dbReference>
<dbReference type="InterPro" id="IPR010664">
    <property type="entry name" value="LipoPS_assembly_LptC-rel"/>
</dbReference>
<dbReference type="Pfam" id="PF06835">
    <property type="entry name" value="LptC"/>
    <property type="match status" value="1"/>
</dbReference>
<evidence type="ECO:0000256" key="6">
    <source>
        <dbReference type="SAM" id="Phobius"/>
    </source>
</evidence>
<sequence>MKNLRTTYRFRFLLLLVLFILLALGSFWLLQVMHKNTEDSLPKPARTEPDYYVEHFNYVQMSPTGQPRYNIAGDLLTHNPVNDSFDVQKPVIHSLDKEKPPMNLVADRGMIEDNNSKVHLYGNVNADRPKTPKADNFHLKTEYLLLLPDDDIMESDKPVEITLGLSTLNGTGMHFNNSTRELKLFSKVRGVLRSTPRVAADEAKK</sequence>
<dbReference type="OrthoDB" id="8589410at2"/>
<dbReference type="Proteomes" id="UP000030302">
    <property type="component" value="Chromosome"/>
</dbReference>
<evidence type="ECO:0000256" key="2">
    <source>
        <dbReference type="ARBA" id="ARBA00022519"/>
    </source>
</evidence>
<keyword evidence="5 6" id="KW-0472">Membrane</keyword>
<evidence type="ECO:0000313" key="8">
    <source>
        <dbReference type="Proteomes" id="UP000030302"/>
    </source>
</evidence>
<evidence type="ECO:0000256" key="3">
    <source>
        <dbReference type="ARBA" id="ARBA00022692"/>
    </source>
</evidence>
<dbReference type="AlphaFoldDB" id="A0A0A1F9T5"/>
<keyword evidence="2" id="KW-0997">Cell inner membrane</keyword>
<keyword evidence="3 6" id="KW-0812">Transmembrane</keyword>
<accession>A0A0A1F9T5</accession>
<evidence type="ECO:0000313" key="7">
    <source>
        <dbReference type="EMBL" id="AIY39617.1"/>
    </source>
</evidence>
<evidence type="ECO:0000256" key="1">
    <source>
        <dbReference type="ARBA" id="ARBA00022475"/>
    </source>
</evidence>
<dbReference type="RefSeq" id="WP_038484773.1">
    <property type="nucleotide sequence ID" value="NZ_CP009962.1"/>
</dbReference>
<dbReference type="InterPro" id="IPR026265">
    <property type="entry name" value="LptC"/>
</dbReference>
<proteinExistence type="predicted"/>
<dbReference type="HOGENOM" id="CLU_100563_2_1_4"/>
<dbReference type="EMBL" id="CP009962">
    <property type="protein sequence ID" value="AIY39617.1"/>
    <property type="molecule type" value="Genomic_DNA"/>
</dbReference>